<dbReference type="Gene3D" id="3.90.70.10">
    <property type="entry name" value="Cysteine proteinases"/>
    <property type="match status" value="2"/>
</dbReference>
<comment type="similarity">
    <text evidence="1">Belongs to the peptidase C19 family.</text>
</comment>
<dbReference type="Pfam" id="PF25489">
    <property type="entry name" value="At5g54830"/>
    <property type="match status" value="1"/>
</dbReference>
<dbReference type="InterPro" id="IPR057443">
    <property type="entry name" value="At5g54830-like"/>
</dbReference>
<name>A0AAE1QSN2_9SOLA</name>
<feature type="region of interest" description="Disordered" evidence="2">
    <location>
        <begin position="71"/>
        <end position="92"/>
    </location>
</feature>
<protein>
    <recommendedName>
        <fullName evidence="3">USP domain-containing protein</fullName>
    </recommendedName>
</protein>
<evidence type="ECO:0000313" key="4">
    <source>
        <dbReference type="EMBL" id="KAK4337397.1"/>
    </source>
</evidence>
<dbReference type="InterPro" id="IPR038765">
    <property type="entry name" value="Papain-like_cys_pep_sf"/>
</dbReference>
<accession>A0AAE1QSN2</accession>
<keyword evidence="5" id="KW-1185">Reference proteome</keyword>
<dbReference type="PROSITE" id="PS00973">
    <property type="entry name" value="USP_2"/>
    <property type="match status" value="1"/>
</dbReference>
<dbReference type="GO" id="GO:0004843">
    <property type="term" value="F:cysteine-type deubiquitinase activity"/>
    <property type="evidence" value="ECO:0007669"/>
    <property type="project" value="InterPro"/>
</dbReference>
<dbReference type="EMBL" id="JAVYJV010000030">
    <property type="protein sequence ID" value="KAK4337397.1"/>
    <property type="molecule type" value="Genomic_DNA"/>
</dbReference>
<evidence type="ECO:0000259" key="3">
    <source>
        <dbReference type="PROSITE" id="PS50235"/>
    </source>
</evidence>
<dbReference type="Pfam" id="PF00443">
    <property type="entry name" value="UCH"/>
    <property type="match status" value="1"/>
</dbReference>
<reference evidence="4" key="1">
    <citation type="submission" date="2023-12" db="EMBL/GenBank/DDBJ databases">
        <title>Genome assembly of Anisodus tanguticus.</title>
        <authorList>
            <person name="Wang Y.-J."/>
        </authorList>
    </citation>
    <scope>NUCLEOTIDE SEQUENCE</scope>
    <source>
        <strain evidence="4">KB-2021</strain>
        <tissue evidence="4">Leaf</tissue>
    </source>
</reference>
<dbReference type="Proteomes" id="UP001291623">
    <property type="component" value="Unassembled WGS sequence"/>
</dbReference>
<sequence length="465" mass="53834">MKQFSDFNQHDALEYMEHFLDLLHEDMNRVDRTKPIVDEPLSKEEDSFTDSELADIMWKRNLKLASQVSKSEFESNNENDINSSTSNSDLDSSRHNLSLESCFNKQENSLNDTIKENIEIKVEPFYVNNKKVRCVRKVETMNEFNESNFNIYHTKLANKFHELKKIDEEDDENNQSFIDNLKDSDCLVMQWRDDPSSNFRTRIFCKDLDCSTNFYEYLNQFQEKTTTTLEDCLKIFTDKEILSLEDSWYCPKCKKPQKACKQLTIWRLPEILIIHLKRFSYKHCTRDKIDNFIEFPLYGLDLKNFCSSSQRNLENKTIYDLFAVINHFGGIYGGHYTATAKTVFQNKEYGVPGGPEKGYSSLTGNTQHSPGLVWYINGLMSPILYVRRGVTYTFRVEGGLDPTNISQGKDQAGILVWTPDGSTPDIVYYQSYTQQNMGWKIVVLDDFNGAAQLLASSNTGELNAI</sequence>
<proteinExistence type="inferred from homology"/>
<dbReference type="InterPro" id="IPR018200">
    <property type="entry name" value="USP_CS"/>
</dbReference>
<evidence type="ECO:0000256" key="1">
    <source>
        <dbReference type="ARBA" id="ARBA00009085"/>
    </source>
</evidence>
<dbReference type="PANTHER" id="PTHR21646">
    <property type="entry name" value="UBIQUITIN CARBOXYL-TERMINAL HYDROLASE"/>
    <property type="match status" value="1"/>
</dbReference>
<dbReference type="PANTHER" id="PTHR21646:SF74">
    <property type="entry name" value="UBIQUITIN CARBOXYL-TERMINAL HYDROLASE 19"/>
    <property type="match status" value="1"/>
</dbReference>
<dbReference type="AlphaFoldDB" id="A0AAE1QSN2"/>
<feature type="compositionally biased region" description="Low complexity" evidence="2">
    <location>
        <begin position="74"/>
        <end position="90"/>
    </location>
</feature>
<dbReference type="PROSITE" id="PS50235">
    <property type="entry name" value="USP_3"/>
    <property type="match status" value="1"/>
</dbReference>
<evidence type="ECO:0000256" key="2">
    <source>
        <dbReference type="SAM" id="MobiDB-lite"/>
    </source>
</evidence>
<comment type="caution">
    <text evidence="4">The sequence shown here is derived from an EMBL/GenBank/DDBJ whole genome shotgun (WGS) entry which is preliminary data.</text>
</comment>
<evidence type="ECO:0000313" key="5">
    <source>
        <dbReference type="Proteomes" id="UP001291623"/>
    </source>
</evidence>
<dbReference type="InterPro" id="IPR050185">
    <property type="entry name" value="Ub_carboxyl-term_hydrolase"/>
</dbReference>
<dbReference type="InterPro" id="IPR001394">
    <property type="entry name" value="Peptidase_C19_UCH"/>
</dbReference>
<dbReference type="InterPro" id="IPR028889">
    <property type="entry name" value="USP"/>
</dbReference>
<dbReference type="GO" id="GO:0016579">
    <property type="term" value="P:protein deubiquitination"/>
    <property type="evidence" value="ECO:0007669"/>
    <property type="project" value="InterPro"/>
</dbReference>
<dbReference type="SUPFAM" id="SSF54001">
    <property type="entry name" value="Cysteine proteinases"/>
    <property type="match status" value="1"/>
</dbReference>
<organism evidence="4 5">
    <name type="scientific">Anisodus tanguticus</name>
    <dbReference type="NCBI Taxonomy" id="243964"/>
    <lineage>
        <taxon>Eukaryota</taxon>
        <taxon>Viridiplantae</taxon>
        <taxon>Streptophyta</taxon>
        <taxon>Embryophyta</taxon>
        <taxon>Tracheophyta</taxon>
        <taxon>Spermatophyta</taxon>
        <taxon>Magnoliopsida</taxon>
        <taxon>eudicotyledons</taxon>
        <taxon>Gunneridae</taxon>
        <taxon>Pentapetalae</taxon>
        <taxon>asterids</taxon>
        <taxon>lamiids</taxon>
        <taxon>Solanales</taxon>
        <taxon>Solanaceae</taxon>
        <taxon>Solanoideae</taxon>
        <taxon>Hyoscyameae</taxon>
        <taxon>Anisodus</taxon>
    </lineage>
</organism>
<feature type="domain" description="USP" evidence="3">
    <location>
        <begin position="1"/>
        <end position="388"/>
    </location>
</feature>
<gene>
    <name evidence="4" type="ORF">RND71_043344</name>
</gene>